<accession>A0ACB8VAD5</accession>
<keyword evidence="2" id="KW-1185">Reference proteome</keyword>
<reference evidence="1" key="1">
    <citation type="submission" date="2022-04" db="EMBL/GenBank/DDBJ databases">
        <title>Jade perch genome.</title>
        <authorList>
            <person name="Chao B."/>
        </authorList>
    </citation>
    <scope>NUCLEOTIDE SEQUENCE</scope>
    <source>
        <strain evidence="1">CB-2022</strain>
    </source>
</reference>
<dbReference type="Proteomes" id="UP000831701">
    <property type="component" value="Chromosome 24"/>
</dbReference>
<organism evidence="1 2">
    <name type="scientific">Scortum barcoo</name>
    <name type="common">barcoo grunter</name>
    <dbReference type="NCBI Taxonomy" id="214431"/>
    <lineage>
        <taxon>Eukaryota</taxon>
        <taxon>Metazoa</taxon>
        <taxon>Chordata</taxon>
        <taxon>Craniata</taxon>
        <taxon>Vertebrata</taxon>
        <taxon>Euteleostomi</taxon>
        <taxon>Actinopterygii</taxon>
        <taxon>Neopterygii</taxon>
        <taxon>Teleostei</taxon>
        <taxon>Neoteleostei</taxon>
        <taxon>Acanthomorphata</taxon>
        <taxon>Eupercaria</taxon>
        <taxon>Centrarchiformes</taxon>
        <taxon>Terapontoidei</taxon>
        <taxon>Terapontidae</taxon>
        <taxon>Scortum</taxon>
    </lineage>
</organism>
<name>A0ACB8VAD5_9TELE</name>
<dbReference type="EMBL" id="CM041554">
    <property type="protein sequence ID" value="KAI3352183.1"/>
    <property type="molecule type" value="Genomic_DNA"/>
</dbReference>
<protein>
    <submittedName>
        <fullName evidence="1">Uncharacterized protein</fullName>
    </submittedName>
</protein>
<gene>
    <name evidence="1" type="ORF">L3Q82_020990</name>
</gene>
<comment type="caution">
    <text evidence="1">The sequence shown here is derived from an EMBL/GenBank/DDBJ whole genome shotgun (WGS) entry which is preliminary data.</text>
</comment>
<sequence length="250" mass="28648">MIYSSDSSSRTLKENQTHVCQLPGLHYPARPSPGRPREVKTVVEWHILATHKQLQHFLGFANFYRRFSHNYRQVTSPPSSLQPVHFSGHPKQAGPLASSSGFSPQSSSSQIQAPRSWSRWMHPTSLWVRSSLGDKVQRLVYAFFSHHLTPAKTNYDVGNRELLTVKLALEEWQHWLEGAVLPFVVWTDRKNLAYIQSAKRLNSRQAQWALFFSRFDFTLTHRHGSCNIKPDALSCLFDAPRDVDNILPTS</sequence>
<evidence type="ECO:0000313" key="1">
    <source>
        <dbReference type="EMBL" id="KAI3352183.1"/>
    </source>
</evidence>
<proteinExistence type="predicted"/>
<evidence type="ECO:0000313" key="2">
    <source>
        <dbReference type="Proteomes" id="UP000831701"/>
    </source>
</evidence>